<feature type="transmembrane region" description="Helical" evidence="9">
    <location>
        <begin position="134"/>
        <end position="152"/>
    </location>
</feature>
<comment type="similarity">
    <text evidence="2">Belongs to the TMEM198 family.</text>
</comment>
<dbReference type="GO" id="GO:0005886">
    <property type="term" value="C:plasma membrane"/>
    <property type="evidence" value="ECO:0007669"/>
    <property type="project" value="TreeGrafter"/>
</dbReference>
<dbReference type="PANTHER" id="PTHR31247:SF5">
    <property type="entry name" value="DUF4203 DOMAIN-CONTAINING PROTEIN"/>
    <property type="match status" value="1"/>
</dbReference>
<keyword evidence="3 9" id="KW-0812">Transmembrane</keyword>
<dbReference type="Pfam" id="PF13886">
    <property type="entry name" value="TM7S3_TM198"/>
    <property type="match status" value="1"/>
</dbReference>
<feature type="domain" description="TM7S3/TM198-like" evidence="11">
    <location>
        <begin position="60"/>
        <end position="215"/>
    </location>
</feature>
<evidence type="ECO:0000256" key="4">
    <source>
        <dbReference type="ARBA" id="ARBA00022989"/>
    </source>
</evidence>
<evidence type="ECO:0000313" key="12">
    <source>
        <dbReference type="EMBL" id="CAE0438316.1"/>
    </source>
</evidence>
<evidence type="ECO:0000256" key="8">
    <source>
        <dbReference type="SAM" id="MobiDB-lite"/>
    </source>
</evidence>
<feature type="coiled-coil region" evidence="7">
    <location>
        <begin position="248"/>
        <end position="300"/>
    </location>
</feature>
<feature type="transmembrane region" description="Helical" evidence="9">
    <location>
        <begin position="108"/>
        <end position="127"/>
    </location>
</feature>
<feature type="region of interest" description="Disordered" evidence="8">
    <location>
        <begin position="541"/>
        <end position="568"/>
    </location>
</feature>
<evidence type="ECO:0000256" key="9">
    <source>
        <dbReference type="SAM" id="Phobius"/>
    </source>
</evidence>
<keyword evidence="10" id="KW-0732">Signal</keyword>
<keyword evidence="5 9" id="KW-0472">Membrane</keyword>
<reference evidence="12" key="1">
    <citation type="submission" date="2021-01" db="EMBL/GenBank/DDBJ databases">
        <authorList>
            <person name="Corre E."/>
            <person name="Pelletier E."/>
            <person name="Niang G."/>
            <person name="Scheremetjew M."/>
            <person name="Finn R."/>
            <person name="Kale V."/>
            <person name="Holt S."/>
            <person name="Cochrane G."/>
            <person name="Meng A."/>
            <person name="Brown T."/>
            <person name="Cohen L."/>
        </authorList>
    </citation>
    <scope>NUCLEOTIDE SEQUENCE</scope>
    <source>
        <strain evidence="12">GSBS06</strain>
    </source>
</reference>
<feature type="compositionally biased region" description="Basic and acidic residues" evidence="8">
    <location>
        <begin position="425"/>
        <end position="444"/>
    </location>
</feature>
<evidence type="ECO:0000256" key="7">
    <source>
        <dbReference type="SAM" id="Coils"/>
    </source>
</evidence>
<evidence type="ECO:0000259" key="11">
    <source>
        <dbReference type="Pfam" id="PF13886"/>
    </source>
</evidence>
<sequence length="698" mass="79519">MNPFMKYVSVWFWFVLAVSLPSLSSAQIVSNSTFPFISDQLDAFFAQFGVSIEIILAIGALILGVVLAIFGALDRGKALTAFVAGSLLGCFFAAILLESINSDIDLEIWVSVFFLTGIIVGLICACVGAFAKILLGLALGISFTGLLLQTGLAGAISAQWVVIVILAISCIIGVIIACKVIDIVFALLASFLAGSFLILGVGYFTNSEVSLNALVADVSVVTQCSDSSCITPLVIGVMVTTLSLFINLRRYCKKKKADKKKIDEQQQQSDELVNEMRQNRERYEKRLNDIQQSNEEVLRELNKEAGNREKNIMENMNSTLQRTQDQQAAELSRIEEALVKQQHEMSKQQQMAMAQQEELKKEIEKANLTKKEELEKMEEIERLKLEKEEKIKAMEIEKAELLKQIQENKSDLEIELDRERLQMEEREAEIQRQQEREERERAKLDEEEDMARRAAILELQEEARLNKVRISEMEAEVKETQKLEKRLKLHVDTESDELSLEMAERATEFAKFKALVKRTRAMQKDSLKHVQSAIKDVEKLGNNLRKESKKNLKKSDPEEVKKAKEKGLQEMQARMETVRRLLERYEANTSAFKVLIEDMMRELEEFKKAQDQLEAYGDTRVDVREGEEINENEGVEVQADEILQGTVVPPGIINRRNRAAQREQRQGQDLGTADLFDELLRYLRFKRSRWSKFLGSKQ</sequence>
<evidence type="ECO:0000256" key="1">
    <source>
        <dbReference type="ARBA" id="ARBA00004141"/>
    </source>
</evidence>
<dbReference type="PANTHER" id="PTHR31247">
    <property type="entry name" value="TRANSMEMBRANE PROTEIN 198 FAMILY MEMBER"/>
    <property type="match status" value="1"/>
</dbReference>
<keyword evidence="7" id="KW-0175">Coiled coil</keyword>
<gene>
    <name evidence="12" type="ORF">ASTO00021_LOCUS8560</name>
</gene>
<feature type="transmembrane region" description="Helical" evidence="9">
    <location>
        <begin position="78"/>
        <end position="96"/>
    </location>
</feature>
<organism evidence="12">
    <name type="scientific">Aplanochytrium stocchinoi</name>
    <dbReference type="NCBI Taxonomy" id="215587"/>
    <lineage>
        <taxon>Eukaryota</taxon>
        <taxon>Sar</taxon>
        <taxon>Stramenopiles</taxon>
        <taxon>Bigyra</taxon>
        <taxon>Labyrinthulomycetes</taxon>
        <taxon>Thraustochytrida</taxon>
        <taxon>Thraustochytriidae</taxon>
        <taxon>Aplanochytrium</taxon>
    </lineage>
</organism>
<evidence type="ECO:0000256" key="5">
    <source>
        <dbReference type="ARBA" id="ARBA00023136"/>
    </source>
</evidence>
<evidence type="ECO:0000256" key="10">
    <source>
        <dbReference type="SAM" id="SignalP"/>
    </source>
</evidence>
<feature type="signal peptide" evidence="10">
    <location>
        <begin position="1"/>
        <end position="26"/>
    </location>
</feature>
<dbReference type="EMBL" id="HBIN01011419">
    <property type="protein sequence ID" value="CAE0438316.1"/>
    <property type="molecule type" value="Transcribed_RNA"/>
</dbReference>
<evidence type="ECO:0000256" key="2">
    <source>
        <dbReference type="ARBA" id="ARBA00006244"/>
    </source>
</evidence>
<accession>A0A7S3LPR8</accession>
<evidence type="ECO:0000256" key="3">
    <source>
        <dbReference type="ARBA" id="ARBA00022692"/>
    </source>
</evidence>
<evidence type="ECO:0000256" key="6">
    <source>
        <dbReference type="ARBA" id="ARBA00049737"/>
    </source>
</evidence>
<feature type="transmembrane region" description="Helical" evidence="9">
    <location>
        <begin position="184"/>
        <end position="204"/>
    </location>
</feature>
<dbReference type="InterPro" id="IPR040236">
    <property type="entry name" value="TMEM198"/>
</dbReference>
<keyword evidence="4 9" id="KW-1133">Transmembrane helix</keyword>
<proteinExistence type="inferred from homology"/>
<feature type="transmembrane region" description="Helical" evidence="9">
    <location>
        <begin position="230"/>
        <end position="248"/>
    </location>
</feature>
<name>A0A7S3LPR8_9STRA</name>
<dbReference type="AlphaFoldDB" id="A0A7S3LPR8"/>
<feature type="transmembrane region" description="Helical" evidence="9">
    <location>
        <begin position="50"/>
        <end position="71"/>
    </location>
</feature>
<feature type="chain" id="PRO_5031555483" description="Transmembrane protein 198" evidence="10">
    <location>
        <begin position="27"/>
        <end position="698"/>
    </location>
</feature>
<feature type="region of interest" description="Disordered" evidence="8">
    <location>
        <begin position="425"/>
        <end position="447"/>
    </location>
</feature>
<dbReference type="InterPro" id="IPR025256">
    <property type="entry name" value="TM7S3/TM198-like_dom"/>
</dbReference>
<comment type="subcellular location">
    <subcellularLocation>
        <location evidence="1">Membrane</location>
        <topology evidence="1">Multi-pass membrane protein</topology>
    </subcellularLocation>
</comment>
<feature type="transmembrane region" description="Helical" evidence="9">
    <location>
        <begin position="158"/>
        <end position="177"/>
    </location>
</feature>
<protein>
    <recommendedName>
        <fullName evidence="6">Transmembrane protein 198</fullName>
    </recommendedName>
</protein>